<evidence type="ECO:0000313" key="1">
    <source>
        <dbReference type="EMBL" id="GEM84374.1"/>
    </source>
</evidence>
<protein>
    <submittedName>
        <fullName evidence="1">Uncharacterized protein</fullName>
    </submittedName>
</protein>
<accession>A0A511R449</accession>
<organism evidence="1 2">
    <name type="scientific">Meiothermus hypogaeus NBRC 106114</name>
    <dbReference type="NCBI Taxonomy" id="1227553"/>
    <lineage>
        <taxon>Bacteria</taxon>
        <taxon>Thermotogati</taxon>
        <taxon>Deinococcota</taxon>
        <taxon>Deinococci</taxon>
        <taxon>Thermales</taxon>
        <taxon>Thermaceae</taxon>
        <taxon>Meiothermus</taxon>
    </lineage>
</organism>
<dbReference type="RefSeq" id="WP_119342435.1">
    <property type="nucleotide sequence ID" value="NZ_BJXL01000095.1"/>
</dbReference>
<proteinExistence type="predicted"/>
<name>A0A511R449_9DEIN</name>
<dbReference type="Proteomes" id="UP000321197">
    <property type="component" value="Unassembled WGS sequence"/>
</dbReference>
<reference evidence="1 2" key="1">
    <citation type="submission" date="2019-07" db="EMBL/GenBank/DDBJ databases">
        <title>Whole genome shotgun sequence of Meiothermus hypogaeus NBRC 106114.</title>
        <authorList>
            <person name="Hosoyama A."/>
            <person name="Uohara A."/>
            <person name="Ohji S."/>
            <person name="Ichikawa N."/>
        </authorList>
    </citation>
    <scope>NUCLEOTIDE SEQUENCE [LARGE SCALE GENOMIC DNA]</scope>
    <source>
        <strain evidence="1 2">NBRC 106114</strain>
    </source>
</reference>
<gene>
    <name evidence="1" type="ORF">MHY01S_25400</name>
</gene>
<dbReference type="EMBL" id="BJXL01000095">
    <property type="protein sequence ID" value="GEM84374.1"/>
    <property type="molecule type" value="Genomic_DNA"/>
</dbReference>
<evidence type="ECO:0000313" key="2">
    <source>
        <dbReference type="Proteomes" id="UP000321197"/>
    </source>
</evidence>
<comment type="caution">
    <text evidence="1">The sequence shown here is derived from an EMBL/GenBank/DDBJ whole genome shotgun (WGS) entry which is preliminary data.</text>
</comment>
<dbReference type="AlphaFoldDB" id="A0A511R449"/>
<sequence>MKGFLIVITLGLAFGLAQGVPLQSGKQYTAGTRVSSPWTGVSFVVPPGYQGGYSPEAEGFVMSSAKKDYLAVYALSEAAPEAFAEYLLEALTQQGMQLELKGEPKQTQSTLSAQALARTAQGPLSFYFSAKQGPAGNLLAVVGLAAPKDEAALKKVADGLLASAQLATPQAEAWKRELGGVLLTLKSRNSAWSRDPNPSRSASFSSNTKETYVFCSNGQYAFNTKTERFLSNPAGYIESTDTDGHSGTWNLIANIIGTPILYLEASNGKSFEYVLRVPQQGSVALDDRIYAVGSSEQCN</sequence>